<name>A0A4Y7JYM3_PAPSO</name>
<dbReference type="Proteomes" id="UP000316621">
    <property type="component" value="Chromosome 6"/>
</dbReference>
<accession>A0A4Y7JYM3</accession>
<dbReference type="Gramene" id="RZC66194">
    <property type="protein sequence ID" value="RZC66194"/>
    <property type="gene ID" value="C5167_009886"/>
</dbReference>
<dbReference type="EMBL" id="CM010720">
    <property type="protein sequence ID" value="RZC66194.1"/>
    <property type="molecule type" value="Genomic_DNA"/>
</dbReference>
<organism evidence="1 2">
    <name type="scientific">Papaver somniferum</name>
    <name type="common">Opium poppy</name>
    <dbReference type="NCBI Taxonomy" id="3469"/>
    <lineage>
        <taxon>Eukaryota</taxon>
        <taxon>Viridiplantae</taxon>
        <taxon>Streptophyta</taxon>
        <taxon>Embryophyta</taxon>
        <taxon>Tracheophyta</taxon>
        <taxon>Spermatophyta</taxon>
        <taxon>Magnoliopsida</taxon>
        <taxon>Ranunculales</taxon>
        <taxon>Papaveraceae</taxon>
        <taxon>Papaveroideae</taxon>
        <taxon>Papaver</taxon>
    </lineage>
</organism>
<evidence type="ECO:0000313" key="2">
    <source>
        <dbReference type="Proteomes" id="UP000316621"/>
    </source>
</evidence>
<evidence type="ECO:0000313" key="1">
    <source>
        <dbReference type="EMBL" id="RZC66194.1"/>
    </source>
</evidence>
<gene>
    <name evidence="1" type="ORF">C5167_009886</name>
</gene>
<reference evidence="1 2" key="1">
    <citation type="journal article" date="2018" name="Science">
        <title>The opium poppy genome and morphinan production.</title>
        <authorList>
            <person name="Guo L."/>
            <person name="Winzer T."/>
            <person name="Yang X."/>
            <person name="Li Y."/>
            <person name="Ning Z."/>
            <person name="He Z."/>
            <person name="Teodor R."/>
            <person name="Lu Y."/>
            <person name="Bowser T.A."/>
            <person name="Graham I.A."/>
            <person name="Ye K."/>
        </authorList>
    </citation>
    <scope>NUCLEOTIDE SEQUENCE [LARGE SCALE GENOMIC DNA]</scope>
    <source>
        <strain evidence="2">cv. HN1</strain>
        <tissue evidence="1">Leaves</tissue>
    </source>
</reference>
<protein>
    <submittedName>
        <fullName evidence="1">Uncharacterized protein</fullName>
    </submittedName>
</protein>
<proteinExistence type="predicted"/>
<dbReference type="AlphaFoldDB" id="A0A4Y7JYM3"/>
<keyword evidence="2" id="KW-1185">Reference proteome</keyword>
<sequence length="159" mass="18162">MSSNRSNENLGSSSTFAASLAIDKIENQNLTLDLLKTYLMFLMNSILSTILYHQLVLIHPHLHNHLSQTVQGASKRKLMVCCVRRWYEIVCGLSSSGRVSGNRKCRKARVLDSTSELQLGGAHRKLRKETGCRIRVYGLILSSWRQLRVSFLFINWRRG</sequence>